<dbReference type="Proteomes" id="UP000553766">
    <property type="component" value="Unassembled WGS sequence"/>
</dbReference>
<proteinExistence type="predicted"/>
<dbReference type="Pfam" id="PF12974">
    <property type="entry name" value="Phosphonate-bd"/>
    <property type="match status" value="1"/>
</dbReference>
<accession>A0A840WJ71</accession>
<dbReference type="AlphaFoldDB" id="A0A840WJ71"/>
<name>A0A840WJ71_9RHOB</name>
<dbReference type="EMBL" id="JACIJS010000003">
    <property type="protein sequence ID" value="MBB5515139.1"/>
    <property type="molecule type" value="Genomic_DNA"/>
</dbReference>
<sequence>MIAALPMYDWPEVQGVTDQFWSLLRDRLSAHGIAAPMHLTRGADPLRSLWSAPDLRVSQCCGWHVVSGHIGAAQVFARPVWDIADLTPGSYASVIIVRAEDRDTPLDRLLSAAVINSEDSWSGCHVFRHWLGGQGRVLERALVSGAHRASIAAVREGRGDIAAIDIASFTLAVRLGETEGVHVLARTAEFPSVPFIHGAGIASPLALAALKEAMAQDAAAPFREALSLQSIMPATPALYDKMATVAAKQPLICDIPEQDR</sequence>
<dbReference type="PANTHER" id="PTHR35841">
    <property type="entry name" value="PHOSPHONATES-BINDING PERIPLASMIC PROTEIN"/>
    <property type="match status" value="1"/>
</dbReference>
<dbReference type="RefSeq" id="WP_184009447.1">
    <property type="nucleotide sequence ID" value="NZ_JACIJS010000003.1"/>
</dbReference>
<dbReference type="Gene3D" id="3.40.190.10">
    <property type="entry name" value="Periplasmic binding protein-like II"/>
    <property type="match status" value="2"/>
</dbReference>
<dbReference type="PANTHER" id="PTHR35841:SF1">
    <property type="entry name" value="PHOSPHONATES-BINDING PERIPLASMIC PROTEIN"/>
    <property type="match status" value="1"/>
</dbReference>
<comment type="caution">
    <text evidence="1">The sequence shown here is derived from an EMBL/GenBank/DDBJ whole genome shotgun (WGS) entry which is preliminary data.</text>
</comment>
<gene>
    <name evidence="1" type="ORF">FHS89_001149</name>
</gene>
<keyword evidence="2" id="KW-1185">Reference proteome</keyword>
<evidence type="ECO:0000313" key="1">
    <source>
        <dbReference type="EMBL" id="MBB5515139.1"/>
    </source>
</evidence>
<protein>
    <submittedName>
        <fullName evidence="1">ABC-type phosphate/phosphonate transport system substrate-binding protein</fullName>
    </submittedName>
</protein>
<reference evidence="1 2" key="1">
    <citation type="submission" date="2020-08" db="EMBL/GenBank/DDBJ databases">
        <title>Genomic Encyclopedia of Type Strains, Phase IV (KMG-IV): sequencing the most valuable type-strain genomes for metagenomic binning, comparative biology and taxonomic classification.</title>
        <authorList>
            <person name="Goeker M."/>
        </authorList>
    </citation>
    <scope>NUCLEOTIDE SEQUENCE [LARGE SCALE GENOMIC DNA]</scope>
    <source>
        <strain evidence="1 2">DSM 103377</strain>
    </source>
</reference>
<organism evidence="1 2">
    <name type="scientific">Rubricella aquisinus</name>
    <dbReference type="NCBI Taxonomy" id="2028108"/>
    <lineage>
        <taxon>Bacteria</taxon>
        <taxon>Pseudomonadati</taxon>
        <taxon>Pseudomonadota</taxon>
        <taxon>Alphaproteobacteria</taxon>
        <taxon>Rhodobacterales</taxon>
        <taxon>Paracoccaceae</taxon>
        <taxon>Rubricella</taxon>
    </lineage>
</organism>
<evidence type="ECO:0000313" key="2">
    <source>
        <dbReference type="Proteomes" id="UP000553766"/>
    </source>
</evidence>